<feature type="transmembrane region" description="Helical" evidence="9">
    <location>
        <begin position="41"/>
        <end position="59"/>
    </location>
</feature>
<keyword evidence="6 9" id="KW-1133">Transmembrane helix</keyword>
<comment type="subcellular location">
    <subcellularLocation>
        <location evidence="1">Cell membrane</location>
        <topology evidence="1">Multi-pass membrane protein</topology>
    </subcellularLocation>
</comment>
<evidence type="ECO:0000256" key="7">
    <source>
        <dbReference type="ARBA" id="ARBA00023136"/>
    </source>
</evidence>
<evidence type="ECO:0000313" key="12">
    <source>
        <dbReference type="Proteomes" id="UP000602260"/>
    </source>
</evidence>
<evidence type="ECO:0000256" key="1">
    <source>
        <dbReference type="ARBA" id="ARBA00004651"/>
    </source>
</evidence>
<sequence>MEQTKKQERRAPTLARSIIVLLSMVFFVSIGYGVFKLELQMMLLCTAAFTAFMAMSLGMKWAEIEKAISQRIVKVMPAVYIMFTVGALIASFIFSGTIPMLIYYGMQIISPHLLIPCSFLICAILATATGTGWGSAGTAGVALIGIAMGLEIPLAPVAAAVVAGSTFGDKLSPLSDTTLLAALSAGTDLYAHVRSMLWTTVPAAIVTVAVYAVYGLRFAGDFVMPENVVSMLADLDKIYTWNLLLLLPFLIILAGSLLKKPTLPVMYISIAVALVLGMVFQHFTLKNGLTACVSGFKIGMVPGMTAETTNASVLTLIQRGGLTSMSNIILTIFCAYAFAGIAEEAGFMEKIIDSLAHKVNTRGATVAAAVCTAIVLTIIGVSGYISLIMTGELFRKPYLKQRMDLCNLSRTCEDGGTMICSIVPFSTSGLFYAGALGVPVLAYLPWHFMAFICPVLAIIYGFTGVGIKMISQEQADAKLAELGFSDD</sequence>
<dbReference type="GO" id="GO:0015297">
    <property type="term" value="F:antiporter activity"/>
    <property type="evidence" value="ECO:0007669"/>
    <property type="project" value="UniProtKB-KW"/>
</dbReference>
<reference evidence="11" key="1">
    <citation type="submission" date="2020-08" db="EMBL/GenBank/DDBJ databases">
        <title>Genome public.</title>
        <authorList>
            <person name="Liu C."/>
            <person name="Sun Q."/>
        </authorList>
    </citation>
    <scope>NUCLEOTIDE SEQUENCE</scope>
    <source>
        <strain evidence="11">BX5</strain>
    </source>
</reference>
<evidence type="ECO:0000256" key="2">
    <source>
        <dbReference type="ARBA" id="ARBA00022448"/>
    </source>
</evidence>
<organism evidence="11 12">
    <name type="scientific">Flintibacter faecis</name>
    <dbReference type="NCBI Taxonomy" id="2763047"/>
    <lineage>
        <taxon>Bacteria</taxon>
        <taxon>Bacillati</taxon>
        <taxon>Bacillota</taxon>
        <taxon>Clostridia</taxon>
        <taxon>Eubacteriales</taxon>
        <taxon>Flintibacter</taxon>
    </lineage>
</organism>
<feature type="transmembrane region" description="Helical" evidence="9">
    <location>
        <begin position="140"/>
        <end position="163"/>
    </location>
</feature>
<comment type="similarity">
    <text evidence="8">Belongs to the NhaC Na(+)/H(+) (TC 2.A.35) antiporter family.</text>
</comment>
<feature type="transmembrane region" description="Helical" evidence="9">
    <location>
        <begin position="79"/>
        <end position="102"/>
    </location>
</feature>
<feature type="transmembrane region" description="Helical" evidence="9">
    <location>
        <begin position="14"/>
        <end position="35"/>
    </location>
</feature>
<feature type="transmembrane region" description="Helical" evidence="9">
    <location>
        <begin position="108"/>
        <end position="128"/>
    </location>
</feature>
<dbReference type="EMBL" id="JACOPN010000001">
    <property type="protein sequence ID" value="MBC5715990.1"/>
    <property type="molecule type" value="Genomic_DNA"/>
</dbReference>
<evidence type="ECO:0000256" key="3">
    <source>
        <dbReference type="ARBA" id="ARBA00022449"/>
    </source>
</evidence>
<feature type="transmembrane region" description="Helical" evidence="9">
    <location>
        <begin position="328"/>
        <end position="347"/>
    </location>
</feature>
<keyword evidence="4" id="KW-1003">Cell membrane</keyword>
<gene>
    <name evidence="11" type="primary">nhaC</name>
    <name evidence="11" type="ORF">H8S55_01380</name>
</gene>
<accession>A0A8J6IX61</accession>
<dbReference type="InterPro" id="IPR018461">
    <property type="entry name" value="Na/H_Antiport_NhaC-like_C"/>
</dbReference>
<feature type="domain" description="Na+/H+ antiporter NhaC-like C-terminal" evidence="10">
    <location>
        <begin position="166"/>
        <end position="465"/>
    </location>
</feature>
<evidence type="ECO:0000256" key="8">
    <source>
        <dbReference type="ARBA" id="ARBA00038435"/>
    </source>
</evidence>
<keyword evidence="5 9" id="KW-0812">Transmembrane</keyword>
<keyword evidence="7 9" id="KW-0472">Membrane</keyword>
<keyword evidence="2" id="KW-0813">Transport</keyword>
<dbReference type="Proteomes" id="UP000602260">
    <property type="component" value="Unassembled WGS sequence"/>
</dbReference>
<dbReference type="InterPro" id="IPR004770">
    <property type="entry name" value="Na/H_antiport_NhaC"/>
</dbReference>
<name>A0A8J6IX61_9FIRM</name>
<feature type="transmembrane region" description="Helical" evidence="9">
    <location>
        <begin position="264"/>
        <end position="280"/>
    </location>
</feature>
<evidence type="ECO:0000256" key="6">
    <source>
        <dbReference type="ARBA" id="ARBA00022989"/>
    </source>
</evidence>
<dbReference type="RefSeq" id="WP_186877491.1">
    <property type="nucleotide sequence ID" value="NZ_JACOPN010000001.1"/>
</dbReference>
<dbReference type="Pfam" id="PF03553">
    <property type="entry name" value="Na_H_antiporter"/>
    <property type="match status" value="1"/>
</dbReference>
<dbReference type="PANTHER" id="PTHR33451:SF3">
    <property type="entry name" value="MALATE-2H(+)_NA(+)-LACTATE ANTIPORTER"/>
    <property type="match status" value="1"/>
</dbReference>
<feature type="transmembrane region" description="Helical" evidence="9">
    <location>
        <begin position="238"/>
        <end position="258"/>
    </location>
</feature>
<dbReference type="NCBIfam" id="TIGR00931">
    <property type="entry name" value="antiport_nhaC"/>
    <property type="match status" value="1"/>
</dbReference>
<dbReference type="InterPro" id="IPR052180">
    <property type="entry name" value="NhaC_Na-H+_Antiporter"/>
</dbReference>
<evidence type="ECO:0000259" key="10">
    <source>
        <dbReference type="Pfam" id="PF03553"/>
    </source>
</evidence>
<dbReference type="AlphaFoldDB" id="A0A8J6IX61"/>
<evidence type="ECO:0000313" key="11">
    <source>
        <dbReference type="EMBL" id="MBC5715990.1"/>
    </source>
</evidence>
<comment type="caution">
    <text evidence="11">The sequence shown here is derived from an EMBL/GenBank/DDBJ whole genome shotgun (WGS) entry which is preliminary data.</text>
</comment>
<evidence type="ECO:0000256" key="4">
    <source>
        <dbReference type="ARBA" id="ARBA00022475"/>
    </source>
</evidence>
<evidence type="ECO:0000256" key="9">
    <source>
        <dbReference type="SAM" id="Phobius"/>
    </source>
</evidence>
<dbReference type="PANTHER" id="PTHR33451">
    <property type="entry name" value="MALATE-2H(+)/NA(+)-LACTATE ANTIPORTER"/>
    <property type="match status" value="1"/>
</dbReference>
<feature type="transmembrane region" description="Helical" evidence="9">
    <location>
        <begin position="440"/>
        <end position="462"/>
    </location>
</feature>
<evidence type="ECO:0000256" key="5">
    <source>
        <dbReference type="ARBA" id="ARBA00022692"/>
    </source>
</evidence>
<feature type="transmembrane region" description="Helical" evidence="9">
    <location>
        <begin position="415"/>
        <end position="434"/>
    </location>
</feature>
<keyword evidence="12" id="KW-1185">Reference proteome</keyword>
<feature type="transmembrane region" description="Helical" evidence="9">
    <location>
        <begin position="367"/>
        <end position="394"/>
    </location>
</feature>
<proteinExistence type="inferred from homology"/>
<keyword evidence="3" id="KW-0050">Antiport</keyword>
<protein>
    <submittedName>
        <fullName evidence="11">Na+/H+ antiporter NhaC</fullName>
    </submittedName>
</protein>
<dbReference type="GO" id="GO:0005886">
    <property type="term" value="C:plasma membrane"/>
    <property type="evidence" value="ECO:0007669"/>
    <property type="project" value="UniProtKB-SubCell"/>
</dbReference>
<feature type="transmembrane region" description="Helical" evidence="9">
    <location>
        <begin position="196"/>
        <end position="217"/>
    </location>
</feature>